<keyword evidence="4" id="KW-1185">Reference proteome</keyword>
<dbReference type="InterPro" id="IPR038296">
    <property type="entry name" value="ParD_sf"/>
</dbReference>
<evidence type="ECO:0000313" key="4">
    <source>
        <dbReference type="Proteomes" id="UP001589670"/>
    </source>
</evidence>
<dbReference type="Gene3D" id="6.10.10.120">
    <property type="entry name" value="Antitoxin ParD1-like"/>
    <property type="match status" value="1"/>
</dbReference>
<dbReference type="Pfam" id="PF03693">
    <property type="entry name" value="ParD_antitoxin"/>
    <property type="match status" value="1"/>
</dbReference>
<organism evidence="3 4">
    <name type="scientific">Roseovarius ramblicola</name>
    <dbReference type="NCBI Taxonomy" id="2022336"/>
    <lineage>
        <taxon>Bacteria</taxon>
        <taxon>Pseudomonadati</taxon>
        <taxon>Pseudomonadota</taxon>
        <taxon>Alphaproteobacteria</taxon>
        <taxon>Rhodobacterales</taxon>
        <taxon>Roseobacteraceae</taxon>
        <taxon>Roseovarius</taxon>
    </lineage>
</organism>
<reference evidence="3 4" key="1">
    <citation type="submission" date="2024-09" db="EMBL/GenBank/DDBJ databases">
        <authorList>
            <person name="Sun Q."/>
            <person name="Mori K."/>
        </authorList>
    </citation>
    <scope>NUCLEOTIDE SEQUENCE [LARGE SCALE GENOMIC DNA]</scope>
    <source>
        <strain evidence="3 4">CECT 9424</strain>
    </source>
</reference>
<dbReference type="SUPFAM" id="SSF47598">
    <property type="entry name" value="Ribbon-helix-helix"/>
    <property type="match status" value="1"/>
</dbReference>
<evidence type="ECO:0000256" key="1">
    <source>
        <dbReference type="ARBA" id="ARBA00008580"/>
    </source>
</evidence>
<dbReference type="InterPro" id="IPR022789">
    <property type="entry name" value="ParD"/>
</dbReference>
<gene>
    <name evidence="3" type="ORF">ACFFU4_13050</name>
</gene>
<dbReference type="InterPro" id="IPR010985">
    <property type="entry name" value="Ribbon_hlx_hlx"/>
</dbReference>
<dbReference type="Proteomes" id="UP001589670">
    <property type="component" value="Unassembled WGS sequence"/>
</dbReference>
<dbReference type="EMBL" id="JBHMEC010000017">
    <property type="protein sequence ID" value="MFB9150676.1"/>
    <property type="molecule type" value="Genomic_DNA"/>
</dbReference>
<keyword evidence="2" id="KW-1277">Toxin-antitoxin system</keyword>
<dbReference type="PANTHER" id="PTHR36582">
    <property type="entry name" value="ANTITOXIN PARD"/>
    <property type="match status" value="1"/>
</dbReference>
<evidence type="ECO:0000313" key="3">
    <source>
        <dbReference type="EMBL" id="MFB9150676.1"/>
    </source>
</evidence>
<protein>
    <submittedName>
        <fullName evidence="3">Type II toxin-antitoxin system ParD family antitoxin</fullName>
    </submittedName>
</protein>
<evidence type="ECO:0000256" key="2">
    <source>
        <dbReference type="ARBA" id="ARBA00022649"/>
    </source>
</evidence>
<name>A0ABV5I385_9RHOB</name>
<comment type="caution">
    <text evidence="3">The sequence shown here is derived from an EMBL/GenBank/DDBJ whole genome shotgun (WGS) entry which is preliminary data.</text>
</comment>
<accession>A0ABV5I385</accession>
<dbReference type="NCBIfam" id="TIGR02606">
    <property type="entry name" value="antidote_CC2985"/>
    <property type="match status" value="1"/>
</dbReference>
<sequence length="86" mass="9598">MPRNTSVVLSDHFNDFIARAVESGRYASASDVVRAGLRMLERQEAELEFDRLKATLEEADRQAVRGETLDVDLEGFLAAKRKISAS</sequence>
<dbReference type="PANTHER" id="PTHR36582:SF2">
    <property type="entry name" value="ANTITOXIN PARD"/>
    <property type="match status" value="1"/>
</dbReference>
<comment type="similarity">
    <text evidence="1">Belongs to the ParD antitoxin family.</text>
</comment>
<proteinExistence type="inferred from homology"/>
<dbReference type="RefSeq" id="WP_377070208.1">
    <property type="nucleotide sequence ID" value="NZ_JBHMEC010000017.1"/>
</dbReference>